<keyword evidence="1" id="KW-0812">Transmembrane</keyword>
<name>A0A7G5GQD0_9BACT</name>
<reference evidence="2 3" key="1">
    <citation type="submission" date="2020-07" db="EMBL/GenBank/DDBJ databases">
        <title>Spirosoma foliorum sp. nov., isolated from the leaves on the Nejang mountain Korea, Republic of.</title>
        <authorList>
            <person name="Ho H."/>
            <person name="Lee Y.-J."/>
            <person name="Nurcahyanto D.-A."/>
            <person name="Kim S.-G."/>
        </authorList>
    </citation>
    <scope>NUCLEOTIDE SEQUENCE [LARGE SCALE GENOMIC DNA]</scope>
    <source>
        <strain evidence="2 3">PL0136</strain>
    </source>
</reference>
<feature type="transmembrane region" description="Helical" evidence="1">
    <location>
        <begin position="20"/>
        <end position="39"/>
    </location>
</feature>
<feature type="transmembrane region" description="Helical" evidence="1">
    <location>
        <begin position="77"/>
        <end position="95"/>
    </location>
</feature>
<keyword evidence="3" id="KW-1185">Reference proteome</keyword>
<sequence length="96" mass="10777">MLAKLSLQPHIKPLLPVSDGFPPLINLAKSVLMVVLILLDNNHQTTKHGMERGENFNKLGLSKPAKAGIRRFLEQRFDWIALLAITLLILLILVVF</sequence>
<evidence type="ECO:0000256" key="1">
    <source>
        <dbReference type="SAM" id="Phobius"/>
    </source>
</evidence>
<protein>
    <submittedName>
        <fullName evidence="2">Uncharacterized protein</fullName>
    </submittedName>
</protein>
<evidence type="ECO:0000313" key="2">
    <source>
        <dbReference type="EMBL" id="QMW01072.1"/>
    </source>
</evidence>
<dbReference type="EMBL" id="CP059732">
    <property type="protein sequence ID" value="QMW01072.1"/>
    <property type="molecule type" value="Genomic_DNA"/>
</dbReference>
<dbReference type="Proteomes" id="UP000515369">
    <property type="component" value="Chromosome"/>
</dbReference>
<evidence type="ECO:0000313" key="3">
    <source>
        <dbReference type="Proteomes" id="UP000515369"/>
    </source>
</evidence>
<keyword evidence="1" id="KW-0472">Membrane</keyword>
<proteinExistence type="predicted"/>
<gene>
    <name evidence="2" type="ORF">H3H32_24280</name>
</gene>
<dbReference type="RefSeq" id="WP_182458184.1">
    <property type="nucleotide sequence ID" value="NZ_CP059732.1"/>
</dbReference>
<dbReference type="AlphaFoldDB" id="A0A7G5GQD0"/>
<keyword evidence="1" id="KW-1133">Transmembrane helix</keyword>
<accession>A0A7G5GQD0</accession>
<organism evidence="2 3">
    <name type="scientific">Spirosoma foliorum</name>
    <dbReference type="NCBI Taxonomy" id="2710596"/>
    <lineage>
        <taxon>Bacteria</taxon>
        <taxon>Pseudomonadati</taxon>
        <taxon>Bacteroidota</taxon>
        <taxon>Cytophagia</taxon>
        <taxon>Cytophagales</taxon>
        <taxon>Cytophagaceae</taxon>
        <taxon>Spirosoma</taxon>
    </lineage>
</organism>
<dbReference type="KEGG" id="sfol:H3H32_24280"/>